<keyword evidence="1" id="KW-1133">Transmembrane helix</keyword>
<name>A0A0B0H6B4_SOVGS</name>
<gene>
    <name evidence="2" type="ORF">JV46_26530</name>
</gene>
<keyword evidence="3" id="KW-1185">Reference proteome</keyword>
<evidence type="ECO:0000313" key="2">
    <source>
        <dbReference type="EMBL" id="KHF24207.1"/>
    </source>
</evidence>
<organism evidence="2 3">
    <name type="scientific">Solemya velum gill symbiont</name>
    <dbReference type="NCBI Taxonomy" id="2340"/>
    <lineage>
        <taxon>Bacteria</taxon>
        <taxon>Pseudomonadati</taxon>
        <taxon>Pseudomonadota</taxon>
        <taxon>Gammaproteobacteria</taxon>
        <taxon>sulfur-oxidizing symbionts</taxon>
    </lineage>
</organism>
<evidence type="ECO:0000313" key="3">
    <source>
        <dbReference type="Proteomes" id="UP000030856"/>
    </source>
</evidence>
<keyword evidence="1" id="KW-0812">Transmembrane</keyword>
<sequence>MRQKVLVEIASVAAIKLRSVILAALIVNFVVWPALAMTQTTTPSSIPDWTRFAPVEGQVAEAYTTSSVDESVQQALQVEMGSAFADNEWQVVELEQTFVNPVVILGVPGDNSIEPGVARMRHLEPGSFELKFQEWMYLDQAHPPESIDWMVFESGSYELDDGTMFEVGTFP</sequence>
<comment type="caution">
    <text evidence="2">The sequence shown here is derived from an EMBL/GenBank/DDBJ whole genome shotgun (WGS) entry which is preliminary data.</text>
</comment>
<dbReference type="STRING" id="2340.JV46_26530"/>
<dbReference type="RefSeq" id="WP_043118269.1">
    <property type="nucleotide sequence ID" value="NZ_MPQL01000002.1"/>
</dbReference>
<dbReference type="Proteomes" id="UP000030856">
    <property type="component" value="Unassembled WGS sequence"/>
</dbReference>
<proteinExistence type="predicted"/>
<accession>A0A0B0H6B4</accession>
<dbReference type="EMBL" id="JRAA01000003">
    <property type="protein sequence ID" value="KHF24207.1"/>
    <property type="molecule type" value="Genomic_DNA"/>
</dbReference>
<protein>
    <submittedName>
        <fullName evidence="2">Uncharacterized protein</fullName>
    </submittedName>
</protein>
<feature type="transmembrane region" description="Helical" evidence="1">
    <location>
        <begin position="20"/>
        <end position="37"/>
    </location>
</feature>
<reference evidence="2 3" key="1">
    <citation type="journal article" date="2014" name="BMC Genomics">
        <title>The genome of the intracellular bacterium of the coastal bivalve, Solemya velum: a blueprint for thriving in and out of symbiosis.</title>
        <authorList>
            <person name="Dmytrenko O."/>
            <person name="Russell S.L."/>
            <person name="Loo W.T."/>
            <person name="Fontanez K.M."/>
            <person name="Liao L."/>
            <person name="Roeselers G."/>
            <person name="Sharma R."/>
            <person name="Stewart F.J."/>
            <person name="Newton I.L."/>
            <person name="Woyke T."/>
            <person name="Wu D."/>
            <person name="Lang J.M."/>
            <person name="Eisen J.A."/>
            <person name="Cavanaugh C.M."/>
        </authorList>
    </citation>
    <scope>NUCLEOTIDE SEQUENCE [LARGE SCALE GENOMIC DNA]</scope>
    <source>
        <strain evidence="2 3">WH</strain>
    </source>
</reference>
<evidence type="ECO:0000256" key="1">
    <source>
        <dbReference type="SAM" id="Phobius"/>
    </source>
</evidence>
<dbReference type="AlphaFoldDB" id="A0A0B0H6B4"/>
<dbReference type="eggNOG" id="COG3291">
    <property type="taxonomic scope" value="Bacteria"/>
</dbReference>
<keyword evidence="1" id="KW-0472">Membrane</keyword>